<proteinExistence type="predicted"/>
<evidence type="ECO:0000313" key="2">
    <source>
        <dbReference type="Proteomes" id="UP000238312"/>
    </source>
</evidence>
<comment type="caution">
    <text evidence="1">The sequence shown here is derived from an EMBL/GenBank/DDBJ whole genome shotgun (WGS) entry which is preliminary data.</text>
</comment>
<keyword evidence="2" id="KW-1185">Reference proteome</keyword>
<protein>
    <submittedName>
        <fullName evidence="1">Uncharacterized protein</fullName>
    </submittedName>
</protein>
<evidence type="ECO:0000313" key="1">
    <source>
        <dbReference type="EMBL" id="PRX61894.1"/>
    </source>
</evidence>
<reference evidence="1 2" key="1">
    <citation type="submission" date="2018-03" db="EMBL/GenBank/DDBJ databases">
        <title>Genomic Encyclopedia of Type Strains, Phase III (KMG-III): the genomes of soil and plant-associated and newly described type strains.</title>
        <authorList>
            <person name="Whitman W."/>
        </authorList>
    </citation>
    <scope>NUCLEOTIDE SEQUENCE [LARGE SCALE GENOMIC DNA]</scope>
    <source>
        <strain evidence="1 2">CGMCC 4.7104</strain>
    </source>
</reference>
<organism evidence="1 2">
    <name type="scientific">Nonomuraea fuscirosea</name>
    <dbReference type="NCBI Taxonomy" id="1291556"/>
    <lineage>
        <taxon>Bacteria</taxon>
        <taxon>Bacillati</taxon>
        <taxon>Actinomycetota</taxon>
        <taxon>Actinomycetes</taxon>
        <taxon>Streptosporangiales</taxon>
        <taxon>Streptosporangiaceae</taxon>
        <taxon>Nonomuraea</taxon>
    </lineage>
</organism>
<name>A0A2T0MTK0_9ACTN</name>
<dbReference type="Proteomes" id="UP000238312">
    <property type="component" value="Unassembled WGS sequence"/>
</dbReference>
<gene>
    <name evidence="1" type="ORF">B0I32_114263</name>
</gene>
<sequence>MVPARTVLLASQVRPWSVERRMTTSNAPWSAQSFLLRRSAKASSTSLLVFTTAGSR</sequence>
<dbReference type="AlphaFoldDB" id="A0A2T0MTK0"/>
<dbReference type="RefSeq" id="WP_181307961.1">
    <property type="nucleotide sequence ID" value="NZ_PVNG01000014.1"/>
</dbReference>
<accession>A0A2T0MTK0</accession>
<dbReference type="EMBL" id="PVNG01000014">
    <property type="protein sequence ID" value="PRX61894.1"/>
    <property type="molecule type" value="Genomic_DNA"/>
</dbReference>